<dbReference type="GO" id="GO:0016020">
    <property type="term" value="C:membrane"/>
    <property type="evidence" value="ECO:0007669"/>
    <property type="project" value="UniProtKB-SubCell"/>
</dbReference>
<feature type="region of interest" description="Disordered" evidence="8">
    <location>
        <begin position="1"/>
        <end position="61"/>
    </location>
</feature>
<dbReference type="InterPro" id="IPR000832">
    <property type="entry name" value="GPCR_2_secretin-like"/>
</dbReference>
<sequence length="929" mass="102053">MTTTITPTPTPTTTTTATPTPTTTIKTTTATPTPTTTATTTITTTQSTTTATTTSTSTETGLDMEMSVELDREFTPDLNNKQSAAYNDLKTRIEKVLTSQYKSMSGFISAFITGFRPGSIIADFVVRTTTIDATQLTEANEKLKEAMTPIGKVIGSIVTEYRSPKQITYSSSTFTGKSFKLTCEFGDISMGDITTSEWKFNGLEIKEGRLKTATSLKDSTLTITNVILADIGKYECTLKGADFSFYQEHIVTRENIKSAPVVRVQDEVNVQCQTNKIKITCCVQSPFKVEWFDDKDQILSGKWKLVEDTCVVTKISELQIESQGLVQEKVNDFASSLSQTVKEEKDEISDSSETISTIVEIVETIASVSTDVTQETIENVLDTVDVIIGDDSKESWDFLNANATKNASSVLLRSLEQLSDRLSNGTFNFTSTSQRIQLSRSEFNNSFSENLNSSVSIKIPDTGLKRVFITTIILSTLNNVMPTRTSTFDVNLLNSTSNQNDSGNAINAAVAIVRLSQTINNISLTYTTLNSNLKKDRQCVFWNFTLLDELGAWDDEGCKVVSHTPQKVTCNCNHLTSFSLLMSTEIPDTIKDLLDIITYVGVGISLASLVICLAIEGYVWKEITRNSTALLRHVSIVNTALCLLIADICFIIAAFVAKNPAENPGSNYEVPVGQCSAATFFMHFSYLAVFFWMLASGLLLFYRTVMVFSQMSTSTMLAIGFTLGYGCPLIIAVITVIVTAIEQNYIRKDYACWLNWEESKALLAMVIPALAIIFINIMIIIVVLFKMLRRGIGDSAQPDEKHTLVVIIRCVAILTPLFGLTWSLGIGTMISPTNTGIHIAFAFFNSLQGFFILVFGTLFDSKIRSLLSRNVPSLSTSSYATRSTSAGISSLSGTNLISWLRGRRYAYHVSQTATSNSNSDSVESYHSNA</sequence>
<keyword evidence="5 9" id="KW-0472">Membrane</keyword>
<protein>
    <submittedName>
        <fullName evidence="15">(Atlantic silverside) hypothetical protein</fullName>
    </submittedName>
</protein>
<dbReference type="Gene3D" id="2.60.220.50">
    <property type="match status" value="1"/>
</dbReference>
<evidence type="ECO:0000256" key="7">
    <source>
        <dbReference type="ARBA" id="ARBA00023180"/>
    </source>
</evidence>
<name>A0A8S4BUS2_9TELE</name>
<keyword evidence="3 9" id="KW-0812">Transmembrane</keyword>
<evidence type="ECO:0000313" key="14">
    <source>
        <dbReference type="EMBL" id="CAG6022822.1"/>
    </source>
</evidence>
<dbReference type="InterPro" id="IPR051587">
    <property type="entry name" value="Adhesion_GPCR"/>
</dbReference>
<dbReference type="InterPro" id="IPR057244">
    <property type="entry name" value="GAIN_B"/>
</dbReference>
<dbReference type="GO" id="GO:0007189">
    <property type="term" value="P:adenylate cyclase-activating G protein-coupled receptor signaling pathway"/>
    <property type="evidence" value="ECO:0007669"/>
    <property type="project" value="TreeGrafter"/>
</dbReference>
<proteinExistence type="inferred from homology"/>
<feature type="transmembrane region" description="Helical" evidence="9">
    <location>
        <begin position="714"/>
        <end position="741"/>
    </location>
</feature>
<dbReference type="GO" id="GO:0007166">
    <property type="term" value="P:cell surface receptor signaling pathway"/>
    <property type="evidence" value="ECO:0007669"/>
    <property type="project" value="InterPro"/>
</dbReference>
<dbReference type="PANTHER" id="PTHR45813">
    <property type="entry name" value="IG-LIKE DOMAIN-CONTAINING PROTEIN"/>
    <property type="match status" value="1"/>
</dbReference>
<evidence type="ECO:0000259" key="12">
    <source>
        <dbReference type="PROSITE" id="PS50261"/>
    </source>
</evidence>
<feature type="domain" description="Ig-like" evidence="13">
    <location>
        <begin position="164"/>
        <end position="252"/>
    </location>
</feature>
<dbReference type="InterPro" id="IPR007110">
    <property type="entry name" value="Ig-like_dom"/>
</dbReference>
<dbReference type="InterPro" id="IPR036179">
    <property type="entry name" value="Ig-like_dom_sf"/>
</dbReference>
<accession>A0A8S4BUS2</accession>
<dbReference type="InterPro" id="IPR013783">
    <property type="entry name" value="Ig-like_fold"/>
</dbReference>
<evidence type="ECO:0000256" key="2">
    <source>
        <dbReference type="ARBA" id="ARBA00007343"/>
    </source>
</evidence>
<comment type="subcellular location">
    <subcellularLocation>
        <location evidence="1">Membrane</location>
        <topology evidence="1">Multi-pass membrane protein</topology>
    </subcellularLocation>
</comment>
<dbReference type="Pfam" id="PF00002">
    <property type="entry name" value="7tm_2"/>
    <property type="match status" value="1"/>
</dbReference>
<dbReference type="Gene3D" id="2.60.40.10">
    <property type="entry name" value="Immunoglobulins"/>
    <property type="match status" value="1"/>
</dbReference>
<dbReference type="EMBL" id="CAJRST010042077">
    <property type="protein sequence ID" value="CAG6022852.1"/>
    <property type="molecule type" value="Genomic_DNA"/>
</dbReference>
<feature type="transmembrane region" description="Helical" evidence="9">
    <location>
        <begin position="836"/>
        <end position="859"/>
    </location>
</feature>
<dbReference type="OrthoDB" id="10040049at2759"/>
<dbReference type="PANTHER" id="PTHR45813:SF4">
    <property type="entry name" value="ADHESION G PROTEIN-COUPLED RECEPTOR F5"/>
    <property type="match status" value="1"/>
</dbReference>
<comment type="similarity">
    <text evidence="2">Belongs to the G-protein coupled receptor 2 family. Adhesion G-protein coupled receptor (ADGR) subfamily.</text>
</comment>
<dbReference type="AlphaFoldDB" id="A0A8S4BUS2"/>
<evidence type="ECO:0000256" key="9">
    <source>
        <dbReference type="SAM" id="Phobius"/>
    </source>
</evidence>
<evidence type="ECO:0000256" key="6">
    <source>
        <dbReference type="ARBA" id="ARBA00023157"/>
    </source>
</evidence>
<evidence type="ECO:0000256" key="1">
    <source>
        <dbReference type="ARBA" id="ARBA00004141"/>
    </source>
</evidence>
<comment type="caution">
    <text evidence="15">The sequence shown here is derived from an EMBL/GenBank/DDBJ whole genome shotgun (WGS) entry which is preliminary data.</text>
</comment>
<dbReference type="EMBL" id="CAJRST010042066">
    <property type="protein sequence ID" value="CAG6022822.1"/>
    <property type="molecule type" value="Genomic_DNA"/>
</dbReference>
<feature type="domain" description="GAIN-B" evidence="11">
    <location>
        <begin position="428"/>
        <end position="588"/>
    </location>
</feature>
<dbReference type="GO" id="GO:0004930">
    <property type="term" value="F:G protein-coupled receptor activity"/>
    <property type="evidence" value="ECO:0007669"/>
    <property type="project" value="InterPro"/>
</dbReference>
<evidence type="ECO:0000256" key="8">
    <source>
        <dbReference type="SAM" id="MobiDB-lite"/>
    </source>
</evidence>
<keyword evidence="4 9" id="KW-1133">Transmembrane helix</keyword>
<dbReference type="Proteomes" id="UP000677803">
    <property type="component" value="Unassembled WGS sequence"/>
</dbReference>
<evidence type="ECO:0000313" key="16">
    <source>
        <dbReference type="Proteomes" id="UP000677803"/>
    </source>
</evidence>
<evidence type="ECO:0000256" key="5">
    <source>
        <dbReference type="ARBA" id="ARBA00023136"/>
    </source>
</evidence>
<dbReference type="PROSITE" id="PS50024">
    <property type="entry name" value="SEA"/>
    <property type="match status" value="1"/>
</dbReference>
<evidence type="ECO:0000256" key="3">
    <source>
        <dbReference type="ARBA" id="ARBA00022692"/>
    </source>
</evidence>
<evidence type="ECO:0000259" key="10">
    <source>
        <dbReference type="PROSITE" id="PS50024"/>
    </source>
</evidence>
<dbReference type="SUPFAM" id="SSF48726">
    <property type="entry name" value="Immunoglobulin"/>
    <property type="match status" value="1"/>
</dbReference>
<evidence type="ECO:0000256" key="4">
    <source>
        <dbReference type="ARBA" id="ARBA00022989"/>
    </source>
</evidence>
<dbReference type="FunFam" id="1.20.1070.10:FF:000058">
    <property type="entry name" value="Adhesion G protein-coupled receptor F5"/>
    <property type="match status" value="1"/>
</dbReference>
<dbReference type="InterPro" id="IPR000203">
    <property type="entry name" value="GPS"/>
</dbReference>
<dbReference type="InterPro" id="IPR000082">
    <property type="entry name" value="SEA_dom"/>
</dbReference>
<dbReference type="Gene3D" id="1.20.1070.10">
    <property type="entry name" value="Rhodopsin 7-helix transmembrane proteins"/>
    <property type="match status" value="1"/>
</dbReference>
<feature type="transmembrane region" description="Helical" evidence="9">
    <location>
        <begin position="636"/>
        <end position="657"/>
    </location>
</feature>
<dbReference type="InterPro" id="IPR036364">
    <property type="entry name" value="SEA_dom_sf"/>
</dbReference>
<dbReference type="InterPro" id="IPR017981">
    <property type="entry name" value="GPCR_2-like_7TM"/>
</dbReference>
<feature type="transmembrane region" description="Helical" evidence="9">
    <location>
        <begin position="806"/>
        <end position="830"/>
    </location>
</feature>
<dbReference type="PRINTS" id="PR00249">
    <property type="entry name" value="GPCRSECRETIN"/>
</dbReference>
<dbReference type="PROSITE" id="PS50221">
    <property type="entry name" value="GAIN_B"/>
    <property type="match status" value="1"/>
</dbReference>
<feature type="domain" description="SEA" evidence="10">
    <location>
        <begin position="56"/>
        <end position="179"/>
    </location>
</feature>
<dbReference type="PROSITE" id="PS50835">
    <property type="entry name" value="IG_LIKE"/>
    <property type="match status" value="1"/>
</dbReference>
<feature type="compositionally biased region" description="Low complexity" evidence="8">
    <location>
        <begin position="1"/>
        <end position="60"/>
    </location>
</feature>
<dbReference type="PROSITE" id="PS50261">
    <property type="entry name" value="G_PROTEIN_RECEP_F2_4"/>
    <property type="match status" value="1"/>
</dbReference>
<evidence type="ECO:0000313" key="15">
    <source>
        <dbReference type="EMBL" id="CAG6022852.1"/>
    </source>
</evidence>
<dbReference type="SMART" id="SM00303">
    <property type="entry name" value="GPS"/>
    <property type="match status" value="1"/>
</dbReference>
<organism evidence="15 16">
    <name type="scientific">Menidia menidia</name>
    <name type="common">Atlantic silverside</name>
    <dbReference type="NCBI Taxonomy" id="238744"/>
    <lineage>
        <taxon>Eukaryota</taxon>
        <taxon>Metazoa</taxon>
        <taxon>Chordata</taxon>
        <taxon>Craniata</taxon>
        <taxon>Vertebrata</taxon>
        <taxon>Euteleostomi</taxon>
        <taxon>Actinopterygii</taxon>
        <taxon>Neopterygii</taxon>
        <taxon>Teleostei</taxon>
        <taxon>Neoteleostei</taxon>
        <taxon>Acanthomorphata</taxon>
        <taxon>Ovalentaria</taxon>
        <taxon>Atherinomorphae</taxon>
        <taxon>Atheriniformes</taxon>
        <taxon>Atherinopsidae</taxon>
        <taxon>Menidiinae</taxon>
        <taxon>Menidia</taxon>
    </lineage>
</organism>
<keyword evidence="6" id="KW-1015">Disulfide bond</keyword>
<evidence type="ECO:0000259" key="13">
    <source>
        <dbReference type="PROSITE" id="PS50835"/>
    </source>
</evidence>
<dbReference type="SUPFAM" id="SSF82671">
    <property type="entry name" value="SEA domain"/>
    <property type="match status" value="1"/>
</dbReference>
<feature type="transmembrane region" description="Helical" evidence="9">
    <location>
        <begin position="596"/>
        <end position="615"/>
    </location>
</feature>
<dbReference type="Gene3D" id="3.30.70.960">
    <property type="entry name" value="SEA domain"/>
    <property type="match status" value="1"/>
</dbReference>
<keyword evidence="16" id="KW-1185">Reference proteome</keyword>
<feature type="transmembrane region" description="Helical" evidence="9">
    <location>
        <begin position="677"/>
        <end position="702"/>
    </location>
</feature>
<gene>
    <name evidence="14" type="ORF">MMEN_LOCUS22381</name>
    <name evidence="15" type="ORF">MMEN_LOCUS22383</name>
</gene>
<feature type="transmembrane region" description="Helical" evidence="9">
    <location>
        <begin position="761"/>
        <end position="785"/>
    </location>
</feature>
<reference evidence="15" key="1">
    <citation type="submission" date="2021-05" db="EMBL/GenBank/DDBJ databases">
        <authorList>
            <person name="Tigano A."/>
        </authorList>
    </citation>
    <scope>NUCLEOTIDE SEQUENCE</scope>
</reference>
<feature type="domain" description="G-protein coupled receptors family 2 profile 2" evidence="12">
    <location>
        <begin position="594"/>
        <end position="860"/>
    </location>
</feature>
<evidence type="ECO:0000259" key="11">
    <source>
        <dbReference type="PROSITE" id="PS50221"/>
    </source>
</evidence>
<keyword evidence="7" id="KW-0325">Glycoprotein</keyword>
<dbReference type="Pfam" id="PF01390">
    <property type="entry name" value="SEA"/>
    <property type="match status" value="1"/>
</dbReference>
<dbReference type="CDD" id="cd00096">
    <property type="entry name" value="Ig"/>
    <property type="match status" value="1"/>
</dbReference>
<dbReference type="Pfam" id="PF01825">
    <property type="entry name" value="GPS"/>
    <property type="match status" value="1"/>
</dbReference>
<dbReference type="InterPro" id="IPR046338">
    <property type="entry name" value="GAIN_dom_sf"/>
</dbReference>